<reference evidence="1 2" key="1">
    <citation type="journal article" date="2018" name="Front. Plant Sci.">
        <title>Red Clover (Trifolium pratense) and Zigzag Clover (T. medium) - A Picture of Genomic Similarities and Differences.</title>
        <authorList>
            <person name="Dluhosova J."/>
            <person name="Istvanek J."/>
            <person name="Nedelnik J."/>
            <person name="Repkova J."/>
        </authorList>
    </citation>
    <scope>NUCLEOTIDE SEQUENCE [LARGE SCALE GENOMIC DNA]</scope>
    <source>
        <strain evidence="2">cv. 10/8</strain>
        <tissue evidence="1">Leaf</tissue>
    </source>
</reference>
<dbReference type="Proteomes" id="UP000265520">
    <property type="component" value="Unassembled WGS sequence"/>
</dbReference>
<proteinExistence type="predicted"/>
<evidence type="ECO:0000313" key="1">
    <source>
        <dbReference type="EMBL" id="MCH95920.1"/>
    </source>
</evidence>
<sequence length="106" mass="11504">MAARVVNFANNNLHPKMLTLTDTSFNKSLFRAIPHAQFHLCHPYFEDRSKLSLSNMYLSNSESTSVSPLATLTGCTSSSSCANDVASSAFAGSNTDVHSIRHLHSS</sequence>
<evidence type="ECO:0000313" key="2">
    <source>
        <dbReference type="Proteomes" id="UP000265520"/>
    </source>
</evidence>
<comment type="caution">
    <text evidence="1">The sequence shown here is derived from an EMBL/GenBank/DDBJ whole genome shotgun (WGS) entry which is preliminary data.</text>
</comment>
<dbReference type="AlphaFoldDB" id="A0A392N7Y6"/>
<feature type="non-terminal residue" evidence="1">
    <location>
        <position position="106"/>
    </location>
</feature>
<keyword evidence="2" id="KW-1185">Reference proteome</keyword>
<organism evidence="1 2">
    <name type="scientific">Trifolium medium</name>
    <dbReference type="NCBI Taxonomy" id="97028"/>
    <lineage>
        <taxon>Eukaryota</taxon>
        <taxon>Viridiplantae</taxon>
        <taxon>Streptophyta</taxon>
        <taxon>Embryophyta</taxon>
        <taxon>Tracheophyta</taxon>
        <taxon>Spermatophyta</taxon>
        <taxon>Magnoliopsida</taxon>
        <taxon>eudicotyledons</taxon>
        <taxon>Gunneridae</taxon>
        <taxon>Pentapetalae</taxon>
        <taxon>rosids</taxon>
        <taxon>fabids</taxon>
        <taxon>Fabales</taxon>
        <taxon>Fabaceae</taxon>
        <taxon>Papilionoideae</taxon>
        <taxon>50 kb inversion clade</taxon>
        <taxon>NPAAA clade</taxon>
        <taxon>Hologalegina</taxon>
        <taxon>IRL clade</taxon>
        <taxon>Trifolieae</taxon>
        <taxon>Trifolium</taxon>
    </lineage>
</organism>
<protein>
    <submittedName>
        <fullName evidence="1">Uncharacterized protein</fullName>
    </submittedName>
</protein>
<accession>A0A392N7Y6</accession>
<name>A0A392N7Y6_9FABA</name>
<dbReference type="EMBL" id="LXQA010031062">
    <property type="protein sequence ID" value="MCH95920.1"/>
    <property type="molecule type" value="Genomic_DNA"/>
</dbReference>